<dbReference type="Gene3D" id="3.90.1150.60">
    <property type="entry name" value="Methioning gamme-lyase, C-terminal domain"/>
    <property type="match status" value="1"/>
</dbReference>
<dbReference type="PANTHER" id="PTHR46658">
    <property type="entry name" value="CYS OR MET METABOLISM PYRIDOXAL-PHOSPHATE-DEPENDENT ENZYME"/>
    <property type="match status" value="1"/>
</dbReference>
<dbReference type="InterPro" id="IPR009651">
    <property type="entry name" value="Met_g_lyase_put"/>
</dbReference>
<dbReference type="SUPFAM" id="SSF53383">
    <property type="entry name" value="PLP-dependent transferases"/>
    <property type="match status" value="1"/>
</dbReference>
<evidence type="ECO:0000313" key="1">
    <source>
        <dbReference type="EMBL" id="KHD86071.1"/>
    </source>
</evidence>
<dbReference type="AlphaFoldDB" id="A0A0A6VER4"/>
<proteinExistence type="predicted"/>
<dbReference type="OrthoDB" id="9764766at2"/>
<comment type="caution">
    <text evidence="1">The sequence shown here is derived from an EMBL/GenBank/DDBJ whole genome shotgun (WGS) entry which is preliminary data.</text>
</comment>
<sequence length="421" mass="46623">MFQFLQHGEKLQPIIDKVEQQIFPIHKEIDRRIEMNQFRVLQSFQKHRVSDTHFNPSTGYGYDDIGRDTLEEIYADVFGGEAGLVRPQIISGTHAITIALFGVLRPGDELLYITGKPYDTLEEIVGTRGNGSGSLKEFNIDYNSVPLTKTGAVDFLAVKEAIKPNTKMIGIQRSKGYATRPSFTVKEIEEMIHFVKEIKQDVVVFVDNCYGEFVEEQEPCHIGADLMAGSLIKNPGGGIAKTGGYIVGKKEWVEACAYRMTSPGIGREAGASLYSLQEMYQGFFLAPHVVGQALKGAVFTSAILEHFGMNTHPKWNAARTDLIQSVQFDDPDKMIEFCQAIQFASPINSYVTPYPSYMPGYDDDVIMAAGTFIQGASIELSADGPIRPPYTAYVQGGLTYAHVKMAICLALDRLFQKGLLS</sequence>
<evidence type="ECO:0008006" key="3">
    <source>
        <dbReference type="Google" id="ProtNLM"/>
    </source>
</evidence>
<dbReference type="RefSeq" id="WP_035353774.1">
    <property type="nucleotide sequence ID" value="NZ_JRUN01000011.1"/>
</dbReference>
<reference evidence="1 2" key="1">
    <citation type="submission" date="2014-10" db="EMBL/GenBank/DDBJ databases">
        <title>Draft genome of phytase producing Bacillus ginsengihumi strain M2.11.</title>
        <authorList>
            <person name="Toymentseva A."/>
            <person name="Boulygina E.A."/>
            <person name="Kazakov S.V."/>
            <person name="Kayumov I."/>
            <person name="Suleimanova A.D."/>
            <person name="Mardanova A.M."/>
            <person name="Maria S.N."/>
            <person name="Sergey M.Y."/>
            <person name="Sharipova M.R."/>
        </authorList>
    </citation>
    <scope>NUCLEOTIDE SEQUENCE [LARGE SCALE GENOMIC DNA]</scope>
    <source>
        <strain evidence="1 2">M2.11</strain>
    </source>
</reference>
<dbReference type="STRING" id="363870.NG54_05500"/>
<accession>A0A0A6VER4</accession>
<dbReference type="InterPro" id="IPR015421">
    <property type="entry name" value="PyrdxlP-dep_Trfase_major"/>
</dbReference>
<gene>
    <name evidence="1" type="ORF">NG54_05500</name>
</gene>
<dbReference type="InterPro" id="IPR015424">
    <property type="entry name" value="PyrdxlP-dep_Trfase"/>
</dbReference>
<dbReference type="PANTHER" id="PTHR46658:SF1">
    <property type="entry name" value="CYS OR MET METABOLISM PYRIDOXAL-PHOSPHATE-DEPENDENT ENZYME"/>
    <property type="match status" value="1"/>
</dbReference>
<dbReference type="EMBL" id="JRUN01000011">
    <property type="protein sequence ID" value="KHD86071.1"/>
    <property type="molecule type" value="Genomic_DNA"/>
</dbReference>
<dbReference type="Proteomes" id="UP000030588">
    <property type="component" value="Unassembled WGS sequence"/>
</dbReference>
<protein>
    <recommendedName>
        <fullName evidence="3">Aluminum resistance protein</fullName>
    </recommendedName>
</protein>
<dbReference type="Pfam" id="PF06838">
    <property type="entry name" value="Met_gamma_lyase"/>
    <property type="match status" value="1"/>
</dbReference>
<name>A0A0A6VER4_9BACI</name>
<dbReference type="Gene3D" id="3.40.640.10">
    <property type="entry name" value="Type I PLP-dependent aspartate aminotransferase-like (Major domain)"/>
    <property type="match status" value="1"/>
</dbReference>
<evidence type="ECO:0000313" key="2">
    <source>
        <dbReference type="Proteomes" id="UP000030588"/>
    </source>
</evidence>
<organism evidence="1 2">
    <name type="scientific">Heyndrickxia ginsengihumi</name>
    <dbReference type="NCBI Taxonomy" id="363870"/>
    <lineage>
        <taxon>Bacteria</taxon>
        <taxon>Bacillati</taxon>
        <taxon>Bacillota</taxon>
        <taxon>Bacilli</taxon>
        <taxon>Bacillales</taxon>
        <taxon>Bacillaceae</taxon>
        <taxon>Heyndrickxia</taxon>
    </lineage>
</organism>